<dbReference type="InterPro" id="IPR037235">
    <property type="entry name" value="TRCF-like_C_D7"/>
</dbReference>
<dbReference type="GO" id="GO:0005524">
    <property type="term" value="F:ATP binding"/>
    <property type="evidence" value="ECO:0007669"/>
    <property type="project" value="UniProtKB-UniRule"/>
</dbReference>
<keyword evidence="7 13" id="KW-0067">ATP-binding</keyword>
<feature type="compositionally biased region" description="Low complexity" evidence="14">
    <location>
        <begin position="1196"/>
        <end position="1206"/>
    </location>
</feature>
<dbReference type="InterPro" id="IPR003711">
    <property type="entry name" value="CarD-like/TRCF_RID"/>
</dbReference>
<dbReference type="PROSITE" id="PS51194">
    <property type="entry name" value="HELICASE_CTER"/>
    <property type="match status" value="1"/>
</dbReference>
<protein>
    <recommendedName>
        <fullName evidence="12 13">Transcription-repair-coupling factor</fullName>
        <shortName evidence="13">TRCF</shortName>
        <ecNumber evidence="13">3.6.4.-</ecNumber>
    </recommendedName>
</protein>
<keyword evidence="3 13" id="KW-0547">Nucleotide-binding</keyword>
<evidence type="ECO:0000313" key="18">
    <source>
        <dbReference type="Proteomes" id="UP000294813"/>
    </source>
</evidence>
<dbReference type="GO" id="GO:0003684">
    <property type="term" value="F:damaged DNA binding"/>
    <property type="evidence" value="ECO:0007669"/>
    <property type="project" value="InterPro"/>
</dbReference>
<dbReference type="Pfam" id="PF03461">
    <property type="entry name" value="TRCF"/>
    <property type="match status" value="1"/>
</dbReference>
<dbReference type="InterPro" id="IPR005118">
    <property type="entry name" value="TRCF_C"/>
</dbReference>
<dbReference type="Gene3D" id="2.40.10.170">
    <property type="match status" value="1"/>
</dbReference>
<comment type="caution">
    <text evidence="17">The sequence shown here is derived from an EMBL/GenBank/DDBJ whole genome shotgun (WGS) entry which is preliminary data.</text>
</comment>
<evidence type="ECO:0000256" key="10">
    <source>
        <dbReference type="ARBA" id="ARBA00061104"/>
    </source>
</evidence>
<dbReference type="InterPro" id="IPR036101">
    <property type="entry name" value="CarD-like/TRCF_RID_sf"/>
</dbReference>
<feature type="domain" description="Helicase ATP-binding" evidence="15">
    <location>
        <begin position="648"/>
        <end position="809"/>
    </location>
</feature>
<dbReference type="Gene3D" id="3.40.50.300">
    <property type="entry name" value="P-loop containing nucleotide triphosphate hydrolases"/>
    <property type="match status" value="2"/>
</dbReference>
<gene>
    <name evidence="13" type="primary">mfd</name>
    <name evidence="17" type="ORF">EDD73_10379</name>
</gene>
<evidence type="ECO:0000259" key="16">
    <source>
        <dbReference type="PROSITE" id="PS51194"/>
    </source>
</evidence>
<reference evidence="17 18" key="1">
    <citation type="submission" date="2019-03" db="EMBL/GenBank/DDBJ databases">
        <title>Genomic Encyclopedia of Type Strains, Phase IV (KMG-IV): sequencing the most valuable type-strain genomes for metagenomic binning, comparative biology and taxonomic classification.</title>
        <authorList>
            <person name="Goeker M."/>
        </authorList>
    </citation>
    <scope>NUCLEOTIDE SEQUENCE [LARGE SCALE GENOMIC DNA]</scope>
    <source>
        <strain evidence="17 18">DSM 11170</strain>
    </source>
</reference>
<proteinExistence type="inferred from homology"/>
<dbReference type="PANTHER" id="PTHR47964">
    <property type="entry name" value="ATP-DEPENDENT DNA HELICASE HOMOLOG RECG, CHLOROPLASTIC"/>
    <property type="match status" value="1"/>
</dbReference>
<feature type="region of interest" description="Disordered" evidence="14">
    <location>
        <begin position="1176"/>
        <end position="1221"/>
    </location>
</feature>
<name>A0A4R2RY53_9FIRM</name>
<evidence type="ECO:0000256" key="13">
    <source>
        <dbReference type="HAMAP-Rule" id="MF_00969"/>
    </source>
</evidence>
<evidence type="ECO:0000256" key="5">
    <source>
        <dbReference type="ARBA" id="ARBA00022801"/>
    </source>
</evidence>
<comment type="similarity">
    <text evidence="11 13">In the C-terminal section; belongs to the helicase family. RecG subfamily.</text>
</comment>
<keyword evidence="8 13" id="KW-0238">DNA-binding</keyword>
<dbReference type="SMART" id="SM00490">
    <property type="entry name" value="HELICc"/>
    <property type="match status" value="1"/>
</dbReference>
<evidence type="ECO:0000259" key="15">
    <source>
        <dbReference type="PROSITE" id="PS51192"/>
    </source>
</evidence>
<dbReference type="CDD" id="cd17991">
    <property type="entry name" value="DEXHc_TRCF"/>
    <property type="match status" value="1"/>
</dbReference>
<dbReference type="GO" id="GO:0005737">
    <property type="term" value="C:cytoplasm"/>
    <property type="evidence" value="ECO:0007669"/>
    <property type="project" value="UniProtKB-SubCell"/>
</dbReference>
<keyword evidence="9 13" id="KW-0234">DNA repair</keyword>
<dbReference type="EMBL" id="SLXT01000003">
    <property type="protein sequence ID" value="TCP68448.1"/>
    <property type="molecule type" value="Genomic_DNA"/>
</dbReference>
<dbReference type="PROSITE" id="PS51192">
    <property type="entry name" value="HELICASE_ATP_BIND_1"/>
    <property type="match status" value="1"/>
</dbReference>
<dbReference type="Gene3D" id="3.90.1150.50">
    <property type="entry name" value="Transcription-repair-coupling factor, D7 domain"/>
    <property type="match status" value="1"/>
</dbReference>
<dbReference type="Pfam" id="PF00271">
    <property type="entry name" value="Helicase_C"/>
    <property type="match status" value="1"/>
</dbReference>
<dbReference type="SMART" id="SM00982">
    <property type="entry name" value="TRCF"/>
    <property type="match status" value="1"/>
</dbReference>
<dbReference type="AlphaFoldDB" id="A0A4R2RY53"/>
<comment type="subcellular location">
    <subcellularLocation>
        <location evidence="1 13">Cytoplasm</location>
    </subcellularLocation>
</comment>
<evidence type="ECO:0000256" key="7">
    <source>
        <dbReference type="ARBA" id="ARBA00022840"/>
    </source>
</evidence>
<keyword evidence="5 13" id="KW-0378">Hydrolase</keyword>
<evidence type="ECO:0000256" key="3">
    <source>
        <dbReference type="ARBA" id="ARBA00022741"/>
    </source>
</evidence>
<dbReference type="OrthoDB" id="9804325at2"/>
<sequence>MSEQVRDQSLLAYLAAMPEWERVCSGAQGRWAQAVFGLPAGLRTLLMVMVASVTKRPQLIVMPSLAGAKQLVEELQAWQIGMPVRFFPAAEVMPYEVLASSHELLAQRMVVLQSLALGEAMVVVTTADALMKTLLPPAVLKQARWSLALGQQVELTEACRRLHELGYQRLPLVEAPGQYALRGGILDIFPLTETRPVRVEFFDDEIDSLRFFDVQSQRSLENATAYTVGPARELVLTAEGMTAGRERLAAEADRVYGKLLTAGEGEAAARLREKVDGYLEQLDQGIWTEGMEQYQQLFYPDRTSLFDYLSPETIVFMDEPSRLQETMRARSQEVTDMFTHLLAAGQLLPSQQALLMTEDALTGSLAGHSVIYLSLLPKRIDGVAAERAVSVAAKSMHAFMGKLEPLAEELQQARKRKLACLIIVSTPTRCQRLREALRDYGLETVVGDVQSPLLPGTVTLAVGTLEAGFELPAARLIVLTDAEIFGREKKPRKPKKSTKAGTKIDSFLDLNAGDYVVHVNHGIGRYLGVEKLEVGGIHKDYLVIRYAGEDRLYVPTDQVHLMQKYVGSEGVVPKIYKLGGNDWQKVKQKVKESVREMAGDLLQLYAQRENRPGHAFLADSPWQREFEERFPYEETPDQARSIDEVKGDMEKPKPMDRLLCGDVGYGKTEVAIRAAFKAVYEGFQVAILVPTTILAQQHYNTFRERFTGYAVTVEVLSRFRSAKEQKVTLEKLAKGSLDIVIGTHRLVSQDVRFKNLGLLIIDEEQRFGVAHKEKIKQLKQDVDVLTLSATPIPRTLHMSMVGLRDMSTIETPPDDRYPVQTYVVEHNPELIREAIKRELGRGGQVYYVRNRVEDLDRIARDLAKMVPDVRIGIGHGKMREDQLEQVMLDFIEGEYDILVCTTIIETGLDVPNVNTLIVDGADLMGLAQLYQLRGRVGRANRLAYAYFTYRKDKLLTEVAEKRLHAIREFTELGSGFKIAMRDLEIRGVGNLLGAEQHGHLASVGFDLYCRMLEEAVQDLRGEKTPEVQETLVEIAVDGFIPDDYVGDPALKVHFYKRLLAAKEPGQVNELEEELEDRFGDLPDPVLNLVRLSRVKANGLLCGVSAVQWQKEQLRIRFFPHSPVTAADLQQISHLRGRKVMFQAAGVMEMAVQVARVKAMNVLALADNILQDLGANVAGGAPQDSQTTEPQTPPQPLLLQGAPAPRAKPMPASGMRPEVPRS</sequence>
<dbReference type="InterPro" id="IPR027417">
    <property type="entry name" value="P-loop_NTPase"/>
</dbReference>
<dbReference type="SUPFAM" id="SSF52540">
    <property type="entry name" value="P-loop containing nucleoside triphosphate hydrolases"/>
    <property type="match status" value="4"/>
</dbReference>
<dbReference type="Pfam" id="PF17757">
    <property type="entry name" value="UvrB_inter"/>
    <property type="match status" value="1"/>
</dbReference>
<dbReference type="RefSeq" id="WP_131918044.1">
    <property type="nucleotide sequence ID" value="NZ_JAOQNU010000003.1"/>
</dbReference>
<dbReference type="NCBIfam" id="TIGR00580">
    <property type="entry name" value="mfd"/>
    <property type="match status" value="1"/>
</dbReference>
<dbReference type="FunFam" id="3.40.50.300:FF:000546">
    <property type="entry name" value="Transcription-repair-coupling factor"/>
    <property type="match status" value="1"/>
</dbReference>
<keyword evidence="2 13" id="KW-0963">Cytoplasm</keyword>
<dbReference type="InterPro" id="IPR004576">
    <property type="entry name" value="Mfd"/>
</dbReference>
<organism evidence="17 18">
    <name type="scientific">Heliophilum fasciatum</name>
    <dbReference type="NCBI Taxonomy" id="35700"/>
    <lineage>
        <taxon>Bacteria</taxon>
        <taxon>Bacillati</taxon>
        <taxon>Bacillota</taxon>
        <taxon>Clostridia</taxon>
        <taxon>Eubacteriales</taxon>
        <taxon>Heliobacteriaceae</taxon>
        <taxon>Heliophilum</taxon>
    </lineage>
</organism>
<keyword evidence="18" id="KW-1185">Reference proteome</keyword>
<evidence type="ECO:0000256" key="9">
    <source>
        <dbReference type="ARBA" id="ARBA00023204"/>
    </source>
</evidence>
<dbReference type="InterPro" id="IPR041471">
    <property type="entry name" value="UvrB_inter"/>
</dbReference>
<dbReference type="Pfam" id="PF02559">
    <property type="entry name" value="CarD_TRCF_RID"/>
    <property type="match status" value="1"/>
</dbReference>
<dbReference type="PANTHER" id="PTHR47964:SF1">
    <property type="entry name" value="ATP-DEPENDENT DNA HELICASE HOMOLOG RECG, CHLOROPLASTIC"/>
    <property type="match status" value="1"/>
</dbReference>
<dbReference type="Gene3D" id="3.40.50.11180">
    <property type="match status" value="1"/>
</dbReference>
<dbReference type="EC" id="3.6.4.-" evidence="13"/>
<feature type="domain" description="Helicase C-terminal" evidence="16">
    <location>
        <begin position="818"/>
        <end position="984"/>
    </location>
</feature>
<comment type="function">
    <text evidence="13">Couples transcription and DNA repair by recognizing RNA polymerase (RNAP) stalled at DNA lesions. Mediates ATP-dependent release of RNAP and its truncated transcript from the DNA, and recruitment of nucleotide excision repair machinery to the damaged site.</text>
</comment>
<evidence type="ECO:0000256" key="12">
    <source>
        <dbReference type="ARBA" id="ARBA00070128"/>
    </source>
</evidence>
<dbReference type="SUPFAM" id="SSF143517">
    <property type="entry name" value="TRCF domain-like"/>
    <property type="match status" value="1"/>
</dbReference>
<evidence type="ECO:0000256" key="2">
    <source>
        <dbReference type="ARBA" id="ARBA00022490"/>
    </source>
</evidence>
<dbReference type="InterPro" id="IPR001650">
    <property type="entry name" value="Helicase_C-like"/>
</dbReference>
<dbReference type="InterPro" id="IPR047112">
    <property type="entry name" value="RecG/Mfd"/>
</dbReference>
<dbReference type="InterPro" id="IPR014001">
    <property type="entry name" value="Helicase_ATP-bd"/>
</dbReference>
<dbReference type="InterPro" id="IPR011545">
    <property type="entry name" value="DEAD/DEAH_box_helicase_dom"/>
</dbReference>
<evidence type="ECO:0000256" key="1">
    <source>
        <dbReference type="ARBA" id="ARBA00004496"/>
    </source>
</evidence>
<dbReference type="GO" id="GO:0016787">
    <property type="term" value="F:hydrolase activity"/>
    <property type="evidence" value="ECO:0007669"/>
    <property type="project" value="UniProtKB-KW"/>
</dbReference>
<keyword evidence="6" id="KW-0347">Helicase</keyword>
<dbReference type="GO" id="GO:0006355">
    <property type="term" value="P:regulation of DNA-templated transcription"/>
    <property type="evidence" value="ECO:0007669"/>
    <property type="project" value="UniProtKB-UniRule"/>
</dbReference>
<evidence type="ECO:0000313" key="17">
    <source>
        <dbReference type="EMBL" id="TCP68448.1"/>
    </source>
</evidence>
<evidence type="ECO:0000256" key="4">
    <source>
        <dbReference type="ARBA" id="ARBA00022763"/>
    </source>
</evidence>
<dbReference type="GO" id="GO:0003678">
    <property type="term" value="F:DNA helicase activity"/>
    <property type="evidence" value="ECO:0007669"/>
    <property type="project" value="TreeGrafter"/>
</dbReference>
<evidence type="ECO:0000256" key="11">
    <source>
        <dbReference type="ARBA" id="ARBA00061399"/>
    </source>
</evidence>
<dbReference type="GO" id="GO:0000716">
    <property type="term" value="P:transcription-coupled nucleotide-excision repair, DNA damage recognition"/>
    <property type="evidence" value="ECO:0007669"/>
    <property type="project" value="UniProtKB-UniRule"/>
</dbReference>
<dbReference type="SMART" id="SM00487">
    <property type="entry name" value="DEXDc"/>
    <property type="match status" value="1"/>
</dbReference>
<evidence type="ECO:0000256" key="14">
    <source>
        <dbReference type="SAM" id="MobiDB-lite"/>
    </source>
</evidence>
<dbReference type="Gene3D" id="3.30.2060.10">
    <property type="entry name" value="Penicillin-binding protein 1b domain"/>
    <property type="match status" value="1"/>
</dbReference>
<dbReference type="SMART" id="SM01058">
    <property type="entry name" value="CarD_TRCF"/>
    <property type="match status" value="1"/>
</dbReference>
<dbReference type="HAMAP" id="MF_00969">
    <property type="entry name" value="TRCF"/>
    <property type="match status" value="1"/>
</dbReference>
<dbReference type="Pfam" id="PF00270">
    <property type="entry name" value="DEAD"/>
    <property type="match status" value="1"/>
</dbReference>
<comment type="similarity">
    <text evidence="10 13">In the N-terminal section; belongs to the UvrB family.</text>
</comment>
<keyword evidence="4 13" id="KW-0227">DNA damage</keyword>
<accession>A0A4R2RY53</accession>
<evidence type="ECO:0000256" key="8">
    <source>
        <dbReference type="ARBA" id="ARBA00023125"/>
    </source>
</evidence>
<evidence type="ECO:0000256" key="6">
    <source>
        <dbReference type="ARBA" id="ARBA00022806"/>
    </source>
</evidence>
<dbReference type="Proteomes" id="UP000294813">
    <property type="component" value="Unassembled WGS sequence"/>
</dbReference>
<dbReference type="SUPFAM" id="SSF141259">
    <property type="entry name" value="CarD-like"/>
    <property type="match status" value="1"/>
</dbReference>